<sequence>MVPVYKTLSSPELLAKCARGATQNANESLHASIWKKCPKEKFISKKRLDVAVCNAVGEHNMGCCASEEIMNKIKKSSVSPASLTIAARRDKRRIYESERSSSRVNKSIRKKVKLTKSKEEANKEKKEGKTYSVGGF</sequence>
<feature type="compositionally biased region" description="Basic and acidic residues" evidence="1">
    <location>
        <begin position="116"/>
        <end position="129"/>
    </location>
</feature>
<evidence type="ECO:0000256" key="1">
    <source>
        <dbReference type="SAM" id="MobiDB-lite"/>
    </source>
</evidence>
<evidence type="ECO:0000313" key="2">
    <source>
        <dbReference type="EMBL" id="KAK7869440.1"/>
    </source>
</evidence>
<reference evidence="2 3" key="1">
    <citation type="submission" date="2024-03" db="EMBL/GenBank/DDBJ databases">
        <title>The genome assembly and annotation of the cricket Gryllus longicercus Weissman &amp; Gray.</title>
        <authorList>
            <person name="Szrajer S."/>
            <person name="Gray D."/>
            <person name="Ylla G."/>
        </authorList>
    </citation>
    <scope>NUCLEOTIDE SEQUENCE [LARGE SCALE GENOMIC DNA]</scope>
    <source>
        <strain evidence="2">DAG 2021-001</strain>
        <tissue evidence="2">Whole body minus gut</tissue>
    </source>
</reference>
<organism evidence="2 3">
    <name type="scientific">Gryllus longicercus</name>
    <dbReference type="NCBI Taxonomy" id="2509291"/>
    <lineage>
        <taxon>Eukaryota</taxon>
        <taxon>Metazoa</taxon>
        <taxon>Ecdysozoa</taxon>
        <taxon>Arthropoda</taxon>
        <taxon>Hexapoda</taxon>
        <taxon>Insecta</taxon>
        <taxon>Pterygota</taxon>
        <taxon>Neoptera</taxon>
        <taxon>Polyneoptera</taxon>
        <taxon>Orthoptera</taxon>
        <taxon>Ensifera</taxon>
        <taxon>Gryllidea</taxon>
        <taxon>Grylloidea</taxon>
        <taxon>Gryllidae</taxon>
        <taxon>Gryllinae</taxon>
        <taxon>Gryllus</taxon>
    </lineage>
</organism>
<name>A0AAN9VQI0_9ORTH</name>
<evidence type="ECO:0000313" key="3">
    <source>
        <dbReference type="Proteomes" id="UP001378592"/>
    </source>
</evidence>
<feature type="compositionally biased region" description="Basic residues" evidence="1">
    <location>
        <begin position="106"/>
        <end position="115"/>
    </location>
</feature>
<dbReference type="EMBL" id="JAZDUA010000074">
    <property type="protein sequence ID" value="KAK7869440.1"/>
    <property type="molecule type" value="Genomic_DNA"/>
</dbReference>
<dbReference type="AlphaFoldDB" id="A0AAN9VQI0"/>
<protein>
    <submittedName>
        <fullName evidence="2">Uncharacterized protein</fullName>
    </submittedName>
</protein>
<keyword evidence="3" id="KW-1185">Reference proteome</keyword>
<comment type="caution">
    <text evidence="2">The sequence shown here is derived from an EMBL/GenBank/DDBJ whole genome shotgun (WGS) entry which is preliminary data.</text>
</comment>
<feature type="region of interest" description="Disordered" evidence="1">
    <location>
        <begin position="94"/>
        <end position="136"/>
    </location>
</feature>
<dbReference type="Proteomes" id="UP001378592">
    <property type="component" value="Unassembled WGS sequence"/>
</dbReference>
<accession>A0AAN9VQI0</accession>
<gene>
    <name evidence="2" type="ORF">R5R35_008167</name>
</gene>
<proteinExistence type="predicted"/>